<feature type="domain" description="Phosphatidate phosphatase APP1 catalytic" evidence="1">
    <location>
        <begin position="133"/>
        <end position="289"/>
    </location>
</feature>
<sequence length="344" mass="40573">MSKSTILLPLIGFESNNILSIEGQLLTFKTGLLDLSRKAEGFRRHVSRLWKLYNHNHSDEKVIYANIDNQTFPIALDSKGYFRGEFQLSKDFTDKELNKKLRFYHDKELKDEIKLPDISKNGIVNVSPDAKFMVISDVDDTILITHATSFLKRIPQTIVKHAFKRKEVKLMSKFYHEMYIQGARFFYVSNSEMNLFWVIKHFIETRKFPKGPIYLRYHKNWKDFLPTNSDQGIGLGKSQHKIDRISYLIDKFKTKQFLLIGDSGQRDPYTYQAIAEKYPDNICGIMIRDVSKGKRDDAMKMVKESLKEIKVPFFVFHDPKEAIRIERRIYQAFFKRQFEKINTL</sequence>
<dbReference type="InterPro" id="IPR019236">
    <property type="entry name" value="APP1_cat"/>
</dbReference>
<dbReference type="KEGG" id="fll:EI427_07970"/>
<name>A0A3Q9FQ32_9BACT</name>
<dbReference type="OrthoDB" id="9789875at2"/>
<organism evidence="2 3">
    <name type="scientific">Flammeovirga pectinis</name>
    <dbReference type="NCBI Taxonomy" id="2494373"/>
    <lineage>
        <taxon>Bacteria</taxon>
        <taxon>Pseudomonadati</taxon>
        <taxon>Bacteroidota</taxon>
        <taxon>Cytophagia</taxon>
        <taxon>Cytophagales</taxon>
        <taxon>Flammeovirgaceae</taxon>
        <taxon>Flammeovirga</taxon>
    </lineage>
</organism>
<evidence type="ECO:0000313" key="2">
    <source>
        <dbReference type="EMBL" id="AZQ62173.1"/>
    </source>
</evidence>
<evidence type="ECO:0000313" key="3">
    <source>
        <dbReference type="Proteomes" id="UP000267268"/>
    </source>
</evidence>
<evidence type="ECO:0000259" key="1">
    <source>
        <dbReference type="Pfam" id="PF09949"/>
    </source>
</evidence>
<keyword evidence="3" id="KW-1185">Reference proteome</keyword>
<gene>
    <name evidence="2" type="ORF">EI427_07970</name>
</gene>
<dbReference type="InterPro" id="IPR052935">
    <property type="entry name" value="Mg2+_PAP"/>
</dbReference>
<dbReference type="AlphaFoldDB" id="A0A3Q9FQ32"/>
<dbReference type="PANTHER" id="PTHR28208:SF3">
    <property type="entry name" value="PHOSPHATIDATE PHOSPHATASE APP1"/>
    <property type="match status" value="1"/>
</dbReference>
<proteinExistence type="predicted"/>
<dbReference type="EMBL" id="CP034562">
    <property type="protein sequence ID" value="AZQ62173.1"/>
    <property type="molecule type" value="Genomic_DNA"/>
</dbReference>
<dbReference type="Proteomes" id="UP000267268">
    <property type="component" value="Chromosome 1"/>
</dbReference>
<dbReference type="GO" id="GO:0008195">
    <property type="term" value="F:phosphatidate phosphatase activity"/>
    <property type="evidence" value="ECO:0007669"/>
    <property type="project" value="InterPro"/>
</dbReference>
<accession>A0A3Q9FQ32</accession>
<dbReference type="PANTHER" id="PTHR28208">
    <property type="entry name" value="PHOSPHATIDATE PHOSPHATASE APP1"/>
    <property type="match status" value="1"/>
</dbReference>
<dbReference type="Pfam" id="PF09949">
    <property type="entry name" value="APP1_cat"/>
    <property type="match status" value="1"/>
</dbReference>
<dbReference type="RefSeq" id="WP_126613412.1">
    <property type="nucleotide sequence ID" value="NZ_CP034562.1"/>
</dbReference>
<reference evidence="2 3" key="1">
    <citation type="submission" date="2018-12" db="EMBL/GenBank/DDBJ databases">
        <title>Flammeovirga pectinis sp. nov., isolated from the gut of the Korean scallop, Patinopecten yessoensis.</title>
        <authorList>
            <person name="Bae J.-W."/>
            <person name="Jeong Y.-S."/>
            <person name="Kang W."/>
        </authorList>
    </citation>
    <scope>NUCLEOTIDE SEQUENCE [LARGE SCALE GENOMIC DNA]</scope>
    <source>
        <strain evidence="2 3">L12M1</strain>
    </source>
</reference>
<protein>
    <submittedName>
        <fullName evidence="2">DUF2183 domain-containing protein</fullName>
    </submittedName>
</protein>